<dbReference type="PROSITE" id="PS01081">
    <property type="entry name" value="HTH_TETR_1"/>
    <property type="match status" value="1"/>
</dbReference>
<accession>A0ABT0XTH0</accession>
<dbReference type="RefSeq" id="WP_251797027.1">
    <property type="nucleotide sequence ID" value="NZ_JAMQOL010000007.1"/>
</dbReference>
<dbReference type="InterPro" id="IPR023772">
    <property type="entry name" value="DNA-bd_HTH_TetR-type_CS"/>
</dbReference>
<name>A0ABT0XTH0_9ACTN</name>
<dbReference type="PROSITE" id="PS50977">
    <property type="entry name" value="HTH_TETR_2"/>
    <property type="match status" value="1"/>
</dbReference>
<keyword evidence="3 5" id="KW-0238">DNA-binding</keyword>
<dbReference type="InterPro" id="IPR050109">
    <property type="entry name" value="HTH-type_TetR-like_transc_reg"/>
</dbReference>
<dbReference type="PRINTS" id="PR00455">
    <property type="entry name" value="HTHTETR"/>
</dbReference>
<dbReference type="InterPro" id="IPR001647">
    <property type="entry name" value="HTH_TetR"/>
</dbReference>
<reference evidence="7 8" key="1">
    <citation type="submission" date="2022-06" db="EMBL/GenBank/DDBJ databases">
        <title>Actinoplanes abujensis sp. nov., isolated from Nigerian arid soil.</title>
        <authorList>
            <person name="Ding P."/>
        </authorList>
    </citation>
    <scope>NUCLEOTIDE SEQUENCE [LARGE SCALE GENOMIC DNA]</scope>
    <source>
        <strain evidence="8">TRM88002</strain>
    </source>
</reference>
<gene>
    <name evidence="7" type="ORF">LXN57_05795</name>
</gene>
<evidence type="ECO:0000313" key="7">
    <source>
        <dbReference type="EMBL" id="MCM4077078.1"/>
    </source>
</evidence>
<dbReference type="Pfam" id="PF13977">
    <property type="entry name" value="TetR_C_6"/>
    <property type="match status" value="1"/>
</dbReference>
<organism evidence="7 8">
    <name type="scientific">Paractinoplanes hotanensis</name>
    <dbReference type="NCBI Taxonomy" id="2906497"/>
    <lineage>
        <taxon>Bacteria</taxon>
        <taxon>Bacillati</taxon>
        <taxon>Actinomycetota</taxon>
        <taxon>Actinomycetes</taxon>
        <taxon>Micromonosporales</taxon>
        <taxon>Micromonosporaceae</taxon>
        <taxon>Paractinoplanes</taxon>
    </lineage>
</organism>
<dbReference type="Gene3D" id="1.10.10.60">
    <property type="entry name" value="Homeodomain-like"/>
    <property type="match status" value="1"/>
</dbReference>
<comment type="caution">
    <text evidence="7">The sequence shown here is derived from an EMBL/GenBank/DDBJ whole genome shotgun (WGS) entry which is preliminary data.</text>
</comment>
<evidence type="ECO:0000259" key="6">
    <source>
        <dbReference type="PROSITE" id="PS50977"/>
    </source>
</evidence>
<feature type="domain" description="HTH tetR-type" evidence="6">
    <location>
        <begin position="13"/>
        <end position="73"/>
    </location>
</feature>
<dbReference type="Proteomes" id="UP001523216">
    <property type="component" value="Unassembled WGS sequence"/>
</dbReference>
<dbReference type="SUPFAM" id="SSF48498">
    <property type="entry name" value="Tetracyclin repressor-like, C-terminal domain"/>
    <property type="match status" value="1"/>
</dbReference>
<dbReference type="PANTHER" id="PTHR30055:SF229">
    <property type="entry name" value="HTH-TYPE TRANSCRIPTIONAL REPRESSOR RV1474C"/>
    <property type="match status" value="1"/>
</dbReference>
<sequence length="197" mass="21484">MWGVPRVSEDHLTARREQILVAARACFLRKGLHNTSMQDLIKEAGLSVGAVYRYFKSKDEIIAAIAGGVVGGISRRIDEIATQQLPLLESLSVLLDVIDEQTGADGAFPIALQVWAESTVDPAIQTIVYERYTGLRASVRVLVAQAAERGELPPGADLDDVTSAFYALIPGYGLQRMLIGTPDRDGFLRGVRALYNR</sequence>
<protein>
    <submittedName>
        <fullName evidence="7">TetR/AcrR family transcriptional regulator</fullName>
    </submittedName>
</protein>
<evidence type="ECO:0000256" key="3">
    <source>
        <dbReference type="ARBA" id="ARBA00023125"/>
    </source>
</evidence>
<dbReference type="SUPFAM" id="SSF46689">
    <property type="entry name" value="Homeodomain-like"/>
    <property type="match status" value="1"/>
</dbReference>
<dbReference type="InterPro" id="IPR036271">
    <property type="entry name" value="Tet_transcr_reg_TetR-rel_C_sf"/>
</dbReference>
<evidence type="ECO:0000256" key="4">
    <source>
        <dbReference type="ARBA" id="ARBA00023163"/>
    </source>
</evidence>
<evidence type="ECO:0000256" key="5">
    <source>
        <dbReference type="PROSITE-ProRule" id="PRU00335"/>
    </source>
</evidence>
<keyword evidence="2" id="KW-0805">Transcription regulation</keyword>
<evidence type="ECO:0000256" key="2">
    <source>
        <dbReference type="ARBA" id="ARBA00023015"/>
    </source>
</evidence>
<dbReference type="InterPro" id="IPR009057">
    <property type="entry name" value="Homeodomain-like_sf"/>
</dbReference>
<dbReference type="Gene3D" id="1.10.357.10">
    <property type="entry name" value="Tetracycline Repressor, domain 2"/>
    <property type="match status" value="1"/>
</dbReference>
<keyword evidence="8" id="KW-1185">Reference proteome</keyword>
<dbReference type="EMBL" id="JAMQOL010000007">
    <property type="protein sequence ID" value="MCM4077078.1"/>
    <property type="molecule type" value="Genomic_DNA"/>
</dbReference>
<keyword evidence="4" id="KW-0804">Transcription</keyword>
<evidence type="ECO:0000256" key="1">
    <source>
        <dbReference type="ARBA" id="ARBA00022491"/>
    </source>
</evidence>
<proteinExistence type="predicted"/>
<dbReference type="Pfam" id="PF00440">
    <property type="entry name" value="TetR_N"/>
    <property type="match status" value="1"/>
</dbReference>
<dbReference type="InterPro" id="IPR039538">
    <property type="entry name" value="BetI_C"/>
</dbReference>
<dbReference type="PANTHER" id="PTHR30055">
    <property type="entry name" value="HTH-TYPE TRANSCRIPTIONAL REGULATOR RUTR"/>
    <property type="match status" value="1"/>
</dbReference>
<evidence type="ECO:0000313" key="8">
    <source>
        <dbReference type="Proteomes" id="UP001523216"/>
    </source>
</evidence>
<keyword evidence="1" id="KW-0678">Repressor</keyword>
<feature type="DNA-binding region" description="H-T-H motif" evidence="5">
    <location>
        <begin position="36"/>
        <end position="55"/>
    </location>
</feature>